<evidence type="ECO:0000313" key="2">
    <source>
        <dbReference type="Proteomes" id="UP000238982"/>
    </source>
</evidence>
<sequence>MANYSTVDVGGYSWMLLHRSDGSVELSPSGEPRLPDVTLVERPGANERAPTFLATVRATGLYELAARKDGFATAEDALAWATAFEFAKRRSGSVTWYALAADASHWHAVIGTTVAEIVGYELGGRATYAVKRRMKLGKQAVEFAITDLSYGDEPKSIVSFEQASAIALTMPDYVMELMRVAADVAPPSGLGE</sequence>
<dbReference type="EMBL" id="PVGH01000051">
    <property type="protein sequence ID" value="PRF61584.1"/>
    <property type="molecule type" value="Genomic_DNA"/>
</dbReference>
<evidence type="ECO:0000313" key="1">
    <source>
        <dbReference type="EMBL" id="PRF61584.1"/>
    </source>
</evidence>
<proteinExistence type="predicted"/>
<gene>
    <name evidence="1" type="ORF">C6Q15_11410</name>
</gene>
<dbReference type="Proteomes" id="UP000238982">
    <property type="component" value="Unassembled WGS sequence"/>
</dbReference>
<accession>A0A2S9M9V2</accession>
<reference evidence="1 2" key="1">
    <citation type="submission" date="2018-03" db="EMBL/GenBank/DDBJ databases">
        <authorList>
            <person name="Keele B.F."/>
        </authorList>
    </citation>
    <scope>NUCLEOTIDE SEQUENCE [LARGE SCALE GENOMIC DNA]</scope>
    <source>
        <strain evidence="1 2">AU19729</strain>
    </source>
</reference>
<name>A0A2S9M9V2_9BURK</name>
<comment type="caution">
    <text evidence="1">The sequence shown here is derived from an EMBL/GenBank/DDBJ whole genome shotgun (WGS) entry which is preliminary data.</text>
</comment>
<protein>
    <submittedName>
        <fullName evidence="1">Uncharacterized protein</fullName>
    </submittedName>
</protein>
<dbReference type="AlphaFoldDB" id="A0A2S9M9V2"/>
<organism evidence="1 2">
    <name type="scientific">Burkholderia multivorans</name>
    <dbReference type="NCBI Taxonomy" id="87883"/>
    <lineage>
        <taxon>Bacteria</taxon>
        <taxon>Pseudomonadati</taxon>
        <taxon>Pseudomonadota</taxon>
        <taxon>Betaproteobacteria</taxon>
        <taxon>Burkholderiales</taxon>
        <taxon>Burkholderiaceae</taxon>
        <taxon>Burkholderia</taxon>
        <taxon>Burkholderia cepacia complex</taxon>
    </lineage>
</organism>